<evidence type="ECO:0000313" key="2">
    <source>
        <dbReference type="Proteomes" id="UP000034856"/>
    </source>
</evidence>
<dbReference type="AntiFam" id="ANF00072">
    <property type="entry name" value="Shadow ORF (opposite TypA)"/>
</dbReference>
<dbReference type="EMBL" id="LCMM01000033">
    <property type="protein sequence ID" value="KKU37072.1"/>
    <property type="molecule type" value="Genomic_DNA"/>
</dbReference>
<sequence>MFALGQIKIGERLRLNALGRVNQKNRSFNRGEGPRDLVIEINMSRSINQIQRKLIIFQRRNGRLIKHLNRLHLDRDSPLALNIHLIQKLFFHLPLLNRSRKFKKPIGQR</sequence>
<gene>
    <name evidence="1" type="ORF">UX51_C0033G0003</name>
</gene>
<comment type="caution">
    <text evidence="1">The sequence shown here is derived from an EMBL/GenBank/DDBJ whole genome shotgun (WGS) entry which is preliminary data.</text>
</comment>
<dbReference type="AlphaFoldDB" id="A0A0G1PX09"/>
<proteinExistence type="predicted"/>
<evidence type="ECO:0000313" key="1">
    <source>
        <dbReference type="EMBL" id="KKU37072.1"/>
    </source>
</evidence>
<name>A0A0G1PX09_9BACT</name>
<dbReference type="Proteomes" id="UP000034856">
    <property type="component" value="Unassembled WGS sequence"/>
</dbReference>
<reference evidence="1 2" key="1">
    <citation type="journal article" date="2015" name="Nature">
        <title>rRNA introns, odd ribosomes, and small enigmatic genomes across a large radiation of phyla.</title>
        <authorList>
            <person name="Brown C.T."/>
            <person name="Hug L.A."/>
            <person name="Thomas B.C."/>
            <person name="Sharon I."/>
            <person name="Castelle C.J."/>
            <person name="Singh A."/>
            <person name="Wilkins M.J."/>
            <person name="Williams K.H."/>
            <person name="Banfield J.F."/>
        </authorList>
    </citation>
    <scope>NUCLEOTIDE SEQUENCE [LARGE SCALE GENOMIC DNA]</scope>
</reference>
<organism evidence="1 2">
    <name type="scientific">Candidatus Azambacteria bacterium GW2011_GWF2_46_32</name>
    <dbReference type="NCBI Taxonomy" id="1618628"/>
    <lineage>
        <taxon>Bacteria</taxon>
        <taxon>Candidatus Azamiibacteriota</taxon>
    </lineage>
</organism>
<protein>
    <submittedName>
        <fullName evidence="1">Uncharacterized protein</fullName>
    </submittedName>
</protein>
<accession>A0A0G1PX09</accession>